<accession>A0A2S1LKR5</accession>
<dbReference type="InterPro" id="IPR000064">
    <property type="entry name" value="NLP_P60_dom"/>
</dbReference>
<evidence type="ECO:0000259" key="6">
    <source>
        <dbReference type="PROSITE" id="PS51935"/>
    </source>
</evidence>
<dbReference type="PROSITE" id="PS51935">
    <property type="entry name" value="NLPC_P60"/>
    <property type="match status" value="1"/>
</dbReference>
<evidence type="ECO:0000313" key="8">
    <source>
        <dbReference type="Proteomes" id="UP000244677"/>
    </source>
</evidence>
<protein>
    <recommendedName>
        <fullName evidence="6">NlpC/P60 domain-containing protein</fullName>
    </recommendedName>
</protein>
<dbReference type="EMBL" id="CP020919">
    <property type="protein sequence ID" value="AWG24106.1"/>
    <property type="molecule type" value="Genomic_DNA"/>
</dbReference>
<feature type="domain" description="NlpC/P60" evidence="6">
    <location>
        <begin position="88"/>
        <end position="214"/>
    </location>
</feature>
<dbReference type="AlphaFoldDB" id="A0A2S1LKR5"/>
<dbReference type="KEGG" id="fki:FK004_02150"/>
<sequence>MFRIRFVLIICFAPKFYYNMIKKIVILILVTGCIISCRPKKDYIITDEYANKELGALKNPNSKHVYNKVLSEEDRAYFAKTLNVAPAEITNEKLYNFIRSWEGTVYVYGGETRQGIDCSALIRELYVYVYNTKLPRTADEMSTDPRMELFKSPDNLREGDLVFFRISDEKIISHVGIYLRNNKFFAANQYGGVEIVSLKKAYWKKNFIAAGRFQQ</sequence>
<evidence type="ECO:0000256" key="2">
    <source>
        <dbReference type="ARBA" id="ARBA00022670"/>
    </source>
</evidence>
<organism evidence="7 8">
    <name type="scientific">Flavobacterium kingsejongi</name>
    <dbReference type="NCBI Taxonomy" id="1678728"/>
    <lineage>
        <taxon>Bacteria</taxon>
        <taxon>Pseudomonadati</taxon>
        <taxon>Bacteroidota</taxon>
        <taxon>Flavobacteriia</taxon>
        <taxon>Flavobacteriales</taxon>
        <taxon>Flavobacteriaceae</taxon>
        <taxon>Flavobacterium</taxon>
    </lineage>
</organism>
<evidence type="ECO:0000256" key="3">
    <source>
        <dbReference type="ARBA" id="ARBA00022729"/>
    </source>
</evidence>
<dbReference type="SUPFAM" id="SSF54001">
    <property type="entry name" value="Cysteine proteinases"/>
    <property type="match status" value="1"/>
</dbReference>
<evidence type="ECO:0000313" key="7">
    <source>
        <dbReference type="EMBL" id="AWG24106.1"/>
    </source>
</evidence>
<reference evidence="7 8" key="1">
    <citation type="submission" date="2017-04" db="EMBL/GenBank/DDBJ databases">
        <title>Complete genome sequence of Flavobacterium kingsejong AJ004.</title>
        <authorList>
            <person name="Lee P.C."/>
        </authorList>
    </citation>
    <scope>NUCLEOTIDE SEQUENCE [LARGE SCALE GENOMIC DNA]</scope>
    <source>
        <strain evidence="7 8">AJ004</strain>
    </source>
</reference>
<gene>
    <name evidence="7" type="ORF">FK004_02150</name>
</gene>
<proteinExistence type="inferred from homology"/>
<keyword evidence="5" id="KW-0788">Thiol protease</keyword>
<keyword evidence="2" id="KW-0645">Protease</keyword>
<dbReference type="GO" id="GO:0006508">
    <property type="term" value="P:proteolysis"/>
    <property type="evidence" value="ECO:0007669"/>
    <property type="project" value="UniProtKB-KW"/>
</dbReference>
<dbReference type="InterPro" id="IPR038765">
    <property type="entry name" value="Papain-like_cys_pep_sf"/>
</dbReference>
<evidence type="ECO:0000256" key="5">
    <source>
        <dbReference type="ARBA" id="ARBA00022807"/>
    </source>
</evidence>
<dbReference type="GO" id="GO:0008234">
    <property type="term" value="F:cysteine-type peptidase activity"/>
    <property type="evidence" value="ECO:0007669"/>
    <property type="project" value="UniProtKB-KW"/>
</dbReference>
<name>A0A2S1LKR5_9FLAO</name>
<evidence type="ECO:0000256" key="1">
    <source>
        <dbReference type="ARBA" id="ARBA00007074"/>
    </source>
</evidence>
<comment type="similarity">
    <text evidence="1">Belongs to the peptidase C40 family.</text>
</comment>
<keyword evidence="3" id="KW-0732">Signal</keyword>
<keyword evidence="4" id="KW-0378">Hydrolase</keyword>
<dbReference type="PANTHER" id="PTHR47360:SF1">
    <property type="entry name" value="ENDOPEPTIDASE NLPC-RELATED"/>
    <property type="match status" value="1"/>
</dbReference>
<dbReference type="Gene3D" id="3.90.1720.10">
    <property type="entry name" value="endopeptidase domain like (from Nostoc punctiforme)"/>
    <property type="match status" value="1"/>
</dbReference>
<dbReference type="InterPro" id="IPR052062">
    <property type="entry name" value="Murein_DD/LD_carboxypeptidase"/>
</dbReference>
<evidence type="ECO:0000256" key="4">
    <source>
        <dbReference type="ARBA" id="ARBA00022801"/>
    </source>
</evidence>
<keyword evidence="8" id="KW-1185">Reference proteome</keyword>
<dbReference type="Pfam" id="PF00877">
    <property type="entry name" value="NLPC_P60"/>
    <property type="match status" value="1"/>
</dbReference>
<dbReference type="Proteomes" id="UP000244677">
    <property type="component" value="Chromosome"/>
</dbReference>
<dbReference type="PANTHER" id="PTHR47360">
    <property type="entry name" value="MUREIN DD-ENDOPEPTIDASE MEPS/MUREIN LD-CARBOXYPEPTIDASE"/>
    <property type="match status" value="1"/>
</dbReference>